<dbReference type="EMBL" id="BKCJ011017791">
    <property type="protein sequence ID" value="GFC67937.1"/>
    <property type="molecule type" value="Genomic_DNA"/>
</dbReference>
<organism evidence="1">
    <name type="scientific">Tanacetum cinerariifolium</name>
    <name type="common">Dalmatian daisy</name>
    <name type="synonym">Chrysanthemum cinerariifolium</name>
    <dbReference type="NCBI Taxonomy" id="118510"/>
    <lineage>
        <taxon>Eukaryota</taxon>
        <taxon>Viridiplantae</taxon>
        <taxon>Streptophyta</taxon>
        <taxon>Embryophyta</taxon>
        <taxon>Tracheophyta</taxon>
        <taxon>Spermatophyta</taxon>
        <taxon>Magnoliopsida</taxon>
        <taxon>eudicotyledons</taxon>
        <taxon>Gunneridae</taxon>
        <taxon>Pentapetalae</taxon>
        <taxon>asterids</taxon>
        <taxon>campanulids</taxon>
        <taxon>Asterales</taxon>
        <taxon>Asteraceae</taxon>
        <taxon>Asteroideae</taxon>
        <taxon>Anthemideae</taxon>
        <taxon>Anthemidinae</taxon>
        <taxon>Tanacetum</taxon>
    </lineage>
</organism>
<reference evidence="1" key="1">
    <citation type="journal article" date="2019" name="Sci. Rep.">
        <title>Draft genome of Tanacetum cinerariifolium, the natural source of mosquito coil.</title>
        <authorList>
            <person name="Yamashiro T."/>
            <person name="Shiraishi A."/>
            <person name="Satake H."/>
            <person name="Nakayama K."/>
        </authorList>
    </citation>
    <scope>NUCLEOTIDE SEQUENCE</scope>
</reference>
<name>A0A699QJ88_TANCI</name>
<comment type="caution">
    <text evidence="1">The sequence shown here is derived from an EMBL/GenBank/DDBJ whole genome shotgun (WGS) entry which is preliminary data.</text>
</comment>
<dbReference type="AlphaFoldDB" id="A0A699QJ88"/>
<gene>
    <name evidence="1" type="ORF">Tci_839907</name>
</gene>
<feature type="non-terminal residue" evidence="1">
    <location>
        <position position="1"/>
    </location>
</feature>
<sequence length="105" mass="11523">QVNVAGEVNAASIATTDSVAVTITINEVTLAKALTELKALKSKAKEVVIQKLKPVKPKKKDQIRLDEEAALKLQAELQAEYKEEQRLTRDKTQKELGANIALIET</sequence>
<proteinExistence type="predicted"/>
<accession>A0A699QJ88</accession>
<evidence type="ECO:0000313" key="1">
    <source>
        <dbReference type="EMBL" id="GFC67937.1"/>
    </source>
</evidence>
<protein>
    <submittedName>
        <fullName evidence="1">Uncharacterized protein</fullName>
    </submittedName>
</protein>